<gene>
    <name evidence="2" type="ORF">ACFPZI_25725</name>
</gene>
<dbReference type="PANTHER" id="PTHR34846:SF10">
    <property type="entry name" value="CYTOPLASMIC PROTEIN"/>
    <property type="match status" value="1"/>
</dbReference>
<evidence type="ECO:0000259" key="1">
    <source>
        <dbReference type="Pfam" id="PF02627"/>
    </source>
</evidence>
<dbReference type="Proteomes" id="UP001596180">
    <property type="component" value="Unassembled WGS sequence"/>
</dbReference>
<accession>A0ABW1E6H2</accession>
<sequence length="162" mass="17602">MRVDYRKLFPHGVGAMLRLEQAVAGSGLEPELLELVRIRASQINGCAYCLAMHHRDARGRGEHQTRLDVVAAWREAQEVFTPRERAALAWCEALTELPRAGAPDGDYEPVSSAFTPEETAALTFAIVAINGWNRLAVGLRTPVTSLDGLDLPTTPSTPADPA</sequence>
<dbReference type="InterPro" id="IPR029032">
    <property type="entry name" value="AhpD-like"/>
</dbReference>
<evidence type="ECO:0000313" key="2">
    <source>
        <dbReference type="EMBL" id="MFC5855059.1"/>
    </source>
</evidence>
<dbReference type="EMBL" id="JBHSOA010000061">
    <property type="protein sequence ID" value="MFC5855059.1"/>
    <property type="molecule type" value="Genomic_DNA"/>
</dbReference>
<dbReference type="RefSeq" id="WP_381367389.1">
    <property type="nucleotide sequence ID" value="NZ_JBHSOA010000061.1"/>
</dbReference>
<dbReference type="Gene3D" id="1.20.1290.10">
    <property type="entry name" value="AhpD-like"/>
    <property type="match status" value="1"/>
</dbReference>
<dbReference type="SUPFAM" id="SSF69118">
    <property type="entry name" value="AhpD-like"/>
    <property type="match status" value="1"/>
</dbReference>
<evidence type="ECO:0000313" key="3">
    <source>
        <dbReference type="Proteomes" id="UP001596180"/>
    </source>
</evidence>
<reference evidence="3" key="1">
    <citation type="journal article" date="2019" name="Int. J. Syst. Evol. Microbiol.">
        <title>The Global Catalogue of Microorganisms (GCM) 10K type strain sequencing project: providing services to taxonomists for standard genome sequencing and annotation.</title>
        <authorList>
            <consortium name="The Broad Institute Genomics Platform"/>
            <consortium name="The Broad Institute Genome Sequencing Center for Infectious Disease"/>
            <person name="Wu L."/>
            <person name="Ma J."/>
        </authorList>
    </citation>
    <scope>NUCLEOTIDE SEQUENCE [LARGE SCALE GENOMIC DNA]</scope>
    <source>
        <strain evidence="3">JCM 10411</strain>
    </source>
</reference>
<keyword evidence="3" id="KW-1185">Reference proteome</keyword>
<feature type="domain" description="Carboxymuconolactone decarboxylase-like" evidence="1">
    <location>
        <begin position="15"/>
        <end position="92"/>
    </location>
</feature>
<dbReference type="NCBIfam" id="TIGR00778">
    <property type="entry name" value="ahpD_dom"/>
    <property type="match status" value="1"/>
</dbReference>
<dbReference type="InterPro" id="IPR003779">
    <property type="entry name" value="CMD-like"/>
</dbReference>
<dbReference type="PANTHER" id="PTHR34846">
    <property type="entry name" value="4-CARBOXYMUCONOLACTONE DECARBOXYLASE FAMILY PROTEIN (AFU_ORTHOLOGUE AFUA_6G11590)"/>
    <property type="match status" value="1"/>
</dbReference>
<name>A0ABW1E6H2_9ACTN</name>
<dbReference type="Pfam" id="PF02627">
    <property type="entry name" value="CMD"/>
    <property type="match status" value="1"/>
</dbReference>
<dbReference type="InterPro" id="IPR004675">
    <property type="entry name" value="AhpD_core"/>
</dbReference>
<protein>
    <submittedName>
        <fullName evidence="2">Carboxymuconolactone decarboxylase family protein</fullName>
    </submittedName>
</protein>
<comment type="caution">
    <text evidence="2">The sequence shown here is derived from an EMBL/GenBank/DDBJ whole genome shotgun (WGS) entry which is preliminary data.</text>
</comment>
<proteinExistence type="predicted"/>
<organism evidence="2 3">
    <name type="scientific">Streptomyces chlorus</name>
    <dbReference type="NCBI Taxonomy" id="887452"/>
    <lineage>
        <taxon>Bacteria</taxon>
        <taxon>Bacillati</taxon>
        <taxon>Actinomycetota</taxon>
        <taxon>Actinomycetes</taxon>
        <taxon>Kitasatosporales</taxon>
        <taxon>Streptomycetaceae</taxon>
        <taxon>Streptomyces</taxon>
    </lineage>
</organism>